<reference evidence="15" key="1">
    <citation type="submission" date="2020-11" db="EMBL/GenBank/DDBJ databases">
        <title>Viral genomes from river ports along the Yangtze River in China.</title>
        <authorList>
            <person name="Lu J."/>
            <person name="Shen Q."/>
            <person name="Yang S."/>
            <person name="Zhang W."/>
        </authorList>
    </citation>
    <scope>NUCLEOTIDE SEQUENCE</scope>
    <source>
        <strain evidence="15">4zj-CRESS-19</strain>
    </source>
</reference>
<keyword evidence="11" id="KW-0190">Covalent protein-DNA linkage</keyword>
<keyword evidence="4" id="KW-0548">Nucleotidyltransferase</keyword>
<keyword evidence="8" id="KW-0547">Nucleotide-binding</keyword>
<keyword evidence="10" id="KW-0378">Hydrolase</keyword>
<evidence type="ECO:0000256" key="1">
    <source>
        <dbReference type="ARBA" id="ARBA00004147"/>
    </source>
</evidence>
<evidence type="ECO:0000256" key="6">
    <source>
        <dbReference type="ARBA" id="ARBA00022722"/>
    </source>
</evidence>
<evidence type="ECO:0000256" key="12">
    <source>
        <dbReference type="ARBA" id="ARBA00023125"/>
    </source>
</evidence>
<keyword evidence="5" id="KW-0235">DNA replication</keyword>
<dbReference type="GO" id="GO:0046872">
    <property type="term" value="F:metal ion binding"/>
    <property type="evidence" value="ECO:0007669"/>
    <property type="project" value="UniProtKB-KW"/>
</dbReference>
<sequence>MPAPQATRWCGTAWTEDPPTPQDASKVRYHCGALENCPTTGKEHYQIYFELFKKTTLTGALALFGLTGSELHLDICRGSGFDNRQYIKGPYDKDGKQKPANDTFYEHGTMSKGAGHRTDLDEVQKALDDGATFEEVSAPRRGRYDVLLPLTSFRARRTYHWRAFACHLCRTVL</sequence>
<feature type="domain" description="CRESS-DNA virus Rep endonuclease" evidence="14">
    <location>
        <begin position="7"/>
        <end position="86"/>
    </location>
</feature>
<evidence type="ECO:0000259" key="14">
    <source>
        <dbReference type="Pfam" id="PF02407"/>
    </source>
</evidence>
<organism evidence="15">
    <name type="scientific">Cressdnaviricota sp</name>
    <dbReference type="NCBI Taxonomy" id="2748378"/>
    <lineage>
        <taxon>Viruses</taxon>
        <taxon>Monodnaviria</taxon>
        <taxon>Shotokuvirae</taxon>
        <taxon>Cressdnaviricota</taxon>
    </lineage>
</organism>
<dbReference type="Gene3D" id="3.40.1310.20">
    <property type="match status" value="1"/>
</dbReference>
<dbReference type="Pfam" id="PF02407">
    <property type="entry name" value="Viral_Rep"/>
    <property type="match status" value="1"/>
</dbReference>
<dbReference type="EMBL" id="MW347493">
    <property type="protein sequence ID" value="QRI44152.1"/>
    <property type="molecule type" value="Genomic_DNA"/>
</dbReference>
<dbReference type="GO" id="GO:0000166">
    <property type="term" value="F:nucleotide binding"/>
    <property type="evidence" value="ECO:0007669"/>
    <property type="project" value="UniProtKB-KW"/>
</dbReference>
<dbReference type="GO" id="GO:0042025">
    <property type="term" value="C:host cell nucleus"/>
    <property type="evidence" value="ECO:0007669"/>
    <property type="project" value="UniProtKB-SubCell"/>
</dbReference>
<feature type="region of interest" description="Disordered" evidence="13">
    <location>
        <begin position="1"/>
        <end position="22"/>
    </location>
</feature>
<dbReference type="GO" id="GO:0003677">
    <property type="term" value="F:DNA binding"/>
    <property type="evidence" value="ECO:0007669"/>
    <property type="project" value="UniProtKB-KW"/>
</dbReference>
<keyword evidence="2" id="KW-1048">Host nucleus</keyword>
<keyword evidence="6" id="KW-0540">Nuclease</keyword>
<comment type="subcellular location">
    <subcellularLocation>
        <location evidence="1">Host nucleus</location>
    </subcellularLocation>
</comment>
<accession>A0A890UZC1</accession>
<evidence type="ECO:0000256" key="4">
    <source>
        <dbReference type="ARBA" id="ARBA00022695"/>
    </source>
</evidence>
<evidence type="ECO:0000313" key="15">
    <source>
        <dbReference type="EMBL" id="QRI44152.1"/>
    </source>
</evidence>
<protein>
    <submittedName>
        <fullName evidence="15">Replication-associated protein</fullName>
    </submittedName>
</protein>
<proteinExistence type="predicted"/>
<dbReference type="GO" id="GO:0016787">
    <property type="term" value="F:hydrolase activity"/>
    <property type="evidence" value="ECO:0007669"/>
    <property type="project" value="UniProtKB-KW"/>
</dbReference>
<keyword evidence="3" id="KW-0808">Transferase</keyword>
<evidence type="ECO:0000256" key="13">
    <source>
        <dbReference type="SAM" id="MobiDB-lite"/>
    </source>
</evidence>
<dbReference type="GO" id="GO:0006260">
    <property type="term" value="P:DNA replication"/>
    <property type="evidence" value="ECO:0007669"/>
    <property type="project" value="UniProtKB-KW"/>
</dbReference>
<evidence type="ECO:0000256" key="8">
    <source>
        <dbReference type="ARBA" id="ARBA00022741"/>
    </source>
</evidence>
<name>A0A890UZC1_9VIRU</name>
<keyword evidence="7" id="KW-0479">Metal-binding</keyword>
<keyword evidence="12" id="KW-0238">DNA-binding</keyword>
<evidence type="ECO:0000256" key="5">
    <source>
        <dbReference type="ARBA" id="ARBA00022705"/>
    </source>
</evidence>
<evidence type="ECO:0000256" key="9">
    <source>
        <dbReference type="ARBA" id="ARBA00022759"/>
    </source>
</evidence>
<evidence type="ECO:0000256" key="2">
    <source>
        <dbReference type="ARBA" id="ARBA00022562"/>
    </source>
</evidence>
<evidence type="ECO:0000256" key="3">
    <source>
        <dbReference type="ARBA" id="ARBA00022679"/>
    </source>
</evidence>
<evidence type="ECO:0000256" key="7">
    <source>
        <dbReference type="ARBA" id="ARBA00022723"/>
    </source>
</evidence>
<keyword evidence="9" id="KW-0255">Endonuclease</keyword>
<evidence type="ECO:0000256" key="11">
    <source>
        <dbReference type="ARBA" id="ARBA00023124"/>
    </source>
</evidence>
<dbReference type="InterPro" id="IPR049912">
    <property type="entry name" value="CRESS_DNA_REP"/>
</dbReference>
<dbReference type="GO" id="GO:0004519">
    <property type="term" value="F:endonuclease activity"/>
    <property type="evidence" value="ECO:0007669"/>
    <property type="project" value="UniProtKB-KW"/>
</dbReference>
<dbReference type="GO" id="GO:0016779">
    <property type="term" value="F:nucleotidyltransferase activity"/>
    <property type="evidence" value="ECO:0007669"/>
    <property type="project" value="UniProtKB-KW"/>
</dbReference>
<evidence type="ECO:0000256" key="10">
    <source>
        <dbReference type="ARBA" id="ARBA00022801"/>
    </source>
</evidence>